<protein>
    <submittedName>
        <fullName evidence="2">NAD(P)H azoreductase</fullName>
        <ecNumber evidence="2">1.7.-.-</ecNumber>
    </submittedName>
</protein>
<dbReference type="AlphaFoldDB" id="A0A7M4DGT3"/>
<sequence length="283" mass="29871">MTTTTNDLTLVLGATGKTGSRVAKRLTAVGHPVRLGSRSAEPPFDWEAPSTWADALDGVSAVYIAYVPDLALPGADDVIGAFAEQAVAAGVHRLVLLSGRGETAAEQAEERVRASGADWTILRASWFNQNFSESFLLPAVLSGVFAAPGPGAPEPFTDVEDIAEVAATVLTEDGHAGRVYELSGPRSLTFADAMAEISAASGLEVRHQEIPAEEFRAGLTAEGTPPDLVDLFMYLFTEVLDGRNSIPADGVQQVLGRPARDFSDWAREAAASGAWDRVPAPVR</sequence>
<keyword evidence="2" id="KW-0560">Oxidoreductase</keyword>
<comment type="caution">
    <text evidence="2">The sequence shown here is derived from an EMBL/GenBank/DDBJ whole genome shotgun (WGS) entry which is preliminary data.</text>
</comment>
<keyword evidence="3" id="KW-1185">Reference proteome</keyword>
<evidence type="ECO:0000313" key="2">
    <source>
        <dbReference type="EMBL" id="VZO36126.1"/>
    </source>
</evidence>
<accession>A0A7M4DGT3</accession>
<gene>
    <name evidence="2" type="primary">azoB_2</name>
    <name evidence="2" type="ORF">HALOF300_01330</name>
</gene>
<dbReference type="Gene3D" id="3.90.25.10">
    <property type="entry name" value="UDP-galactose 4-epimerase, domain 1"/>
    <property type="match status" value="1"/>
</dbReference>
<feature type="domain" description="NAD(P)-binding" evidence="1">
    <location>
        <begin position="13"/>
        <end position="171"/>
    </location>
</feature>
<dbReference type="GO" id="GO:0016491">
    <property type="term" value="F:oxidoreductase activity"/>
    <property type="evidence" value="ECO:0007669"/>
    <property type="project" value="UniProtKB-KW"/>
</dbReference>
<dbReference type="InterPro" id="IPR036291">
    <property type="entry name" value="NAD(P)-bd_dom_sf"/>
</dbReference>
<dbReference type="SUPFAM" id="SSF51735">
    <property type="entry name" value="NAD(P)-binding Rossmann-fold domains"/>
    <property type="match status" value="1"/>
</dbReference>
<evidence type="ECO:0000259" key="1">
    <source>
        <dbReference type="Pfam" id="PF13460"/>
    </source>
</evidence>
<organism evidence="2 3">
    <name type="scientific">Occultella aeris</name>
    <dbReference type="NCBI Taxonomy" id="2761496"/>
    <lineage>
        <taxon>Bacteria</taxon>
        <taxon>Bacillati</taxon>
        <taxon>Actinomycetota</taxon>
        <taxon>Actinomycetes</taxon>
        <taxon>Micrococcales</taxon>
        <taxon>Ruaniaceae</taxon>
        <taxon>Occultella</taxon>
    </lineage>
</organism>
<dbReference type="PANTHER" id="PTHR43162:SF1">
    <property type="entry name" value="PRESTALK A DIFFERENTIATION PROTEIN A"/>
    <property type="match status" value="1"/>
</dbReference>
<dbReference type="InterPro" id="IPR016040">
    <property type="entry name" value="NAD(P)-bd_dom"/>
</dbReference>
<evidence type="ECO:0000313" key="3">
    <source>
        <dbReference type="Proteomes" id="UP000419743"/>
    </source>
</evidence>
<dbReference type="EMBL" id="CACRYJ010000017">
    <property type="protein sequence ID" value="VZO36126.1"/>
    <property type="molecule type" value="Genomic_DNA"/>
</dbReference>
<dbReference type="PANTHER" id="PTHR43162">
    <property type="match status" value="1"/>
</dbReference>
<dbReference type="Pfam" id="PF13460">
    <property type="entry name" value="NAD_binding_10"/>
    <property type="match status" value="1"/>
</dbReference>
<dbReference type="Proteomes" id="UP000419743">
    <property type="component" value="Unassembled WGS sequence"/>
</dbReference>
<dbReference type="EC" id="1.7.-.-" evidence="2"/>
<reference evidence="2 3" key="1">
    <citation type="submission" date="2019-11" db="EMBL/GenBank/DDBJ databases">
        <authorList>
            <person name="Criscuolo A."/>
        </authorList>
    </citation>
    <scope>NUCLEOTIDE SEQUENCE [LARGE SCALE GENOMIC DNA]</scope>
    <source>
        <strain evidence="2">CIP111667</strain>
    </source>
</reference>
<dbReference type="InterPro" id="IPR051604">
    <property type="entry name" value="Ergot_Alk_Oxidoreductase"/>
</dbReference>
<dbReference type="Gene3D" id="3.40.50.720">
    <property type="entry name" value="NAD(P)-binding Rossmann-like Domain"/>
    <property type="match status" value="1"/>
</dbReference>
<name>A0A7M4DGT3_9MICO</name>
<dbReference type="RefSeq" id="WP_197522356.1">
    <property type="nucleotide sequence ID" value="NZ_CACRYJ010000017.1"/>
</dbReference>
<proteinExistence type="predicted"/>